<evidence type="ECO:0000313" key="2">
    <source>
        <dbReference type="EMBL" id="NLF55598.1"/>
    </source>
</evidence>
<dbReference type="PANTHER" id="PTHR43842">
    <property type="entry name" value="PROPIONYL-COA CARBOXYLASE BETA CHAIN"/>
    <property type="match status" value="1"/>
</dbReference>
<dbReference type="InterPro" id="IPR034733">
    <property type="entry name" value="AcCoA_carboxyl_beta"/>
</dbReference>
<dbReference type="EMBL" id="JAAYYV010000417">
    <property type="protein sequence ID" value="NLF55598.1"/>
    <property type="molecule type" value="Genomic_DNA"/>
</dbReference>
<gene>
    <name evidence="2" type="ORF">GX576_14610</name>
</gene>
<evidence type="ECO:0000313" key="3">
    <source>
        <dbReference type="Proteomes" id="UP000536534"/>
    </source>
</evidence>
<sequence length="104" mass="11871">SKDLGADRVFAWPTAEIAVMGAEGAAEIVFRKEIDEAAQPEQKRRELIDDYRETFSNPYVAAARRLVDAVIEPALTRRHVAQALEYLRNKRELRPQKKHGLMPL</sequence>
<evidence type="ECO:0000259" key="1">
    <source>
        <dbReference type="PROSITE" id="PS50989"/>
    </source>
</evidence>
<dbReference type="InterPro" id="IPR051047">
    <property type="entry name" value="AccD/PCCB"/>
</dbReference>
<dbReference type="Proteomes" id="UP000536534">
    <property type="component" value="Unassembled WGS sequence"/>
</dbReference>
<feature type="non-terminal residue" evidence="2">
    <location>
        <position position="1"/>
    </location>
</feature>
<dbReference type="PANTHER" id="PTHR43842:SF2">
    <property type="entry name" value="PROPIONYL-COA CARBOXYLASE BETA CHAIN, MITOCHONDRIAL"/>
    <property type="match status" value="1"/>
</dbReference>
<dbReference type="SUPFAM" id="SSF52096">
    <property type="entry name" value="ClpP/crotonase"/>
    <property type="match status" value="1"/>
</dbReference>
<dbReference type="AlphaFoldDB" id="A0A7X7LYH2"/>
<dbReference type="PROSITE" id="PS50989">
    <property type="entry name" value="COA_CT_CTER"/>
    <property type="match status" value="1"/>
</dbReference>
<dbReference type="GO" id="GO:0004658">
    <property type="term" value="F:propionyl-CoA carboxylase activity"/>
    <property type="evidence" value="ECO:0007669"/>
    <property type="project" value="TreeGrafter"/>
</dbReference>
<dbReference type="GO" id="GO:0009317">
    <property type="term" value="C:acetyl-CoA carboxylase complex"/>
    <property type="evidence" value="ECO:0007669"/>
    <property type="project" value="TreeGrafter"/>
</dbReference>
<protein>
    <submittedName>
        <fullName evidence="2">Acyl-CoA carboxylase subunit beta</fullName>
    </submittedName>
</protein>
<dbReference type="InterPro" id="IPR029045">
    <property type="entry name" value="ClpP/crotonase-like_dom_sf"/>
</dbReference>
<comment type="caution">
    <text evidence="2">The sequence shown here is derived from an EMBL/GenBank/DDBJ whole genome shotgun (WGS) entry which is preliminary data.</text>
</comment>
<dbReference type="Pfam" id="PF01039">
    <property type="entry name" value="Carboxyl_trans"/>
    <property type="match status" value="1"/>
</dbReference>
<dbReference type="Gene3D" id="3.90.226.10">
    <property type="entry name" value="2-enoyl-CoA Hydratase, Chain A, domain 1"/>
    <property type="match status" value="1"/>
</dbReference>
<organism evidence="2 3">
    <name type="scientific">Thauera phenolivorans</name>
    <dbReference type="NCBI Taxonomy" id="1792543"/>
    <lineage>
        <taxon>Bacteria</taxon>
        <taxon>Pseudomonadati</taxon>
        <taxon>Pseudomonadota</taxon>
        <taxon>Betaproteobacteria</taxon>
        <taxon>Rhodocyclales</taxon>
        <taxon>Zoogloeaceae</taxon>
        <taxon>Thauera</taxon>
    </lineage>
</organism>
<accession>A0A7X7LYH2</accession>
<dbReference type="InterPro" id="IPR011763">
    <property type="entry name" value="COA_CT_C"/>
</dbReference>
<feature type="domain" description="CoA carboxyltransferase C-terminal" evidence="1">
    <location>
        <begin position="1"/>
        <end position="86"/>
    </location>
</feature>
<proteinExistence type="predicted"/>
<name>A0A7X7LYH2_9RHOO</name>
<reference evidence="2 3" key="1">
    <citation type="journal article" date="2020" name="Biotechnol. Biofuels">
        <title>New insights from the biogas microbiome by comprehensive genome-resolved metagenomics of nearly 1600 species originating from multiple anaerobic digesters.</title>
        <authorList>
            <person name="Campanaro S."/>
            <person name="Treu L."/>
            <person name="Rodriguez-R L.M."/>
            <person name="Kovalovszki A."/>
            <person name="Ziels R.M."/>
            <person name="Maus I."/>
            <person name="Zhu X."/>
            <person name="Kougias P.G."/>
            <person name="Basile A."/>
            <person name="Luo G."/>
            <person name="Schluter A."/>
            <person name="Konstantinidis K.T."/>
            <person name="Angelidaki I."/>
        </authorList>
    </citation>
    <scope>NUCLEOTIDE SEQUENCE [LARGE SCALE GENOMIC DNA]</scope>
    <source>
        <strain evidence="2">AS06rmzACSIP_256</strain>
    </source>
</reference>